<evidence type="ECO:0000256" key="1">
    <source>
        <dbReference type="ARBA" id="ARBA00004123"/>
    </source>
</evidence>
<comment type="function">
    <text evidence="13">Component of an histone acetyltransferase complex.</text>
</comment>
<comment type="domain">
    <text evidence="13">The PHD-type zinc finger mediates the binding to H3K4me3.</text>
</comment>
<feature type="compositionally biased region" description="Low complexity" evidence="15">
    <location>
        <begin position="291"/>
        <end position="303"/>
    </location>
</feature>
<name>A0A086LVD8_TOXGO</name>
<evidence type="ECO:0000256" key="11">
    <source>
        <dbReference type="PIRSR" id="PIRSR628651-51"/>
    </source>
</evidence>
<evidence type="ECO:0000256" key="12">
    <source>
        <dbReference type="PROSITE-ProRule" id="PRU00146"/>
    </source>
</evidence>
<dbReference type="SMR" id="A0A086LVD8"/>
<feature type="compositionally biased region" description="Low complexity" evidence="15">
    <location>
        <begin position="410"/>
        <end position="432"/>
    </location>
</feature>
<dbReference type="EMBL" id="AFYV02001855">
    <property type="protein sequence ID" value="KFG60606.1"/>
    <property type="molecule type" value="Genomic_DNA"/>
</dbReference>
<evidence type="ECO:0000256" key="7">
    <source>
        <dbReference type="ARBA" id="ARBA00022853"/>
    </source>
</evidence>
<proteinExistence type="inferred from homology"/>
<dbReference type="CDD" id="cd16857">
    <property type="entry name" value="ING_ING1_2"/>
    <property type="match status" value="1"/>
</dbReference>
<feature type="region of interest" description="Disordered" evidence="15">
    <location>
        <begin position="127"/>
        <end position="432"/>
    </location>
</feature>
<dbReference type="InterPro" id="IPR024610">
    <property type="entry name" value="ING_N_histone-binding"/>
</dbReference>
<evidence type="ECO:0000313" key="17">
    <source>
        <dbReference type="EMBL" id="KFG60606.1"/>
    </source>
</evidence>
<feature type="binding site" evidence="11">
    <location>
        <position position="487"/>
    </location>
    <ligand>
        <name>Zn(2+)</name>
        <dbReference type="ChEBI" id="CHEBI:29105"/>
        <label>2</label>
    </ligand>
</feature>
<dbReference type="PROSITE" id="PS50016">
    <property type="entry name" value="ZF_PHD_2"/>
    <property type="match status" value="1"/>
</dbReference>
<keyword evidence="8" id="KW-0805">Transcription regulation</keyword>
<keyword evidence="5 12" id="KW-0863">Zinc-finger</keyword>
<evidence type="ECO:0000256" key="14">
    <source>
        <dbReference type="SAM" id="Coils"/>
    </source>
</evidence>
<evidence type="ECO:0000313" key="18">
    <source>
        <dbReference type="Proteomes" id="UP000028834"/>
    </source>
</evidence>
<dbReference type="OrthoDB" id="332388at2759"/>
<evidence type="ECO:0000256" key="6">
    <source>
        <dbReference type="ARBA" id="ARBA00022833"/>
    </source>
</evidence>
<keyword evidence="7 13" id="KW-0156">Chromatin regulator</keyword>
<comment type="subcellular location">
    <subcellularLocation>
        <location evidence="1 13">Nucleus</location>
    </subcellularLocation>
</comment>
<feature type="compositionally biased region" description="Low complexity" evidence="15">
    <location>
        <begin position="223"/>
        <end position="241"/>
    </location>
</feature>
<keyword evidence="4 11" id="KW-0479">Metal-binding</keyword>
<dbReference type="CDD" id="cd15522">
    <property type="entry name" value="PHD_TAF3"/>
    <property type="match status" value="1"/>
</dbReference>
<dbReference type="SMART" id="SM01408">
    <property type="entry name" value="ING"/>
    <property type="match status" value="1"/>
</dbReference>
<evidence type="ECO:0000256" key="9">
    <source>
        <dbReference type="ARBA" id="ARBA00023163"/>
    </source>
</evidence>
<keyword evidence="9" id="KW-0804">Transcription</keyword>
<dbReference type="GO" id="GO:0006325">
    <property type="term" value="P:chromatin organization"/>
    <property type="evidence" value="ECO:0007669"/>
    <property type="project" value="UniProtKB-KW"/>
</dbReference>
<evidence type="ECO:0000256" key="4">
    <source>
        <dbReference type="ARBA" id="ARBA00022723"/>
    </source>
</evidence>
<feature type="compositionally biased region" description="Low complexity" evidence="15">
    <location>
        <begin position="129"/>
        <end position="162"/>
    </location>
</feature>
<feature type="coiled-coil region" evidence="14">
    <location>
        <begin position="19"/>
        <end position="46"/>
    </location>
</feature>
<dbReference type="SUPFAM" id="SSF57903">
    <property type="entry name" value="FYVE/PHD zinc finger"/>
    <property type="match status" value="1"/>
</dbReference>
<dbReference type="InterPro" id="IPR019787">
    <property type="entry name" value="Znf_PHD-finger"/>
</dbReference>
<comment type="similarity">
    <text evidence="2 13">Belongs to the ING family.</text>
</comment>
<feature type="binding site" evidence="11">
    <location>
        <position position="472"/>
    </location>
    <ligand>
        <name>Zn(2+)</name>
        <dbReference type="ChEBI" id="CHEBI:29105"/>
        <label>1</label>
    </ligand>
</feature>
<keyword evidence="10 13" id="KW-0539">Nucleus</keyword>
<dbReference type="InterPro" id="IPR019786">
    <property type="entry name" value="Zinc_finger_PHD-type_CS"/>
</dbReference>
<keyword evidence="14" id="KW-0175">Coiled coil</keyword>
<dbReference type="Pfam" id="PF00628">
    <property type="entry name" value="PHD"/>
    <property type="match status" value="1"/>
</dbReference>
<dbReference type="PROSITE" id="PS01359">
    <property type="entry name" value="ZF_PHD_1"/>
    <property type="match status" value="1"/>
</dbReference>
<evidence type="ECO:0000256" key="8">
    <source>
        <dbReference type="ARBA" id="ARBA00023015"/>
    </source>
</evidence>
<dbReference type="SMART" id="SM00249">
    <property type="entry name" value="PHD"/>
    <property type="match status" value="1"/>
</dbReference>
<evidence type="ECO:0000256" key="15">
    <source>
        <dbReference type="SAM" id="MobiDB-lite"/>
    </source>
</evidence>
<accession>A0A086LVD8</accession>
<comment type="subunit">
    <text evidence="13">Component of an histone acetyltransferase complex. Interacts with H3K4me3 and to a lesser extent with H3K4me2.</text>
</comment>
<dbReference type="InterPro" id="IPR028651">
    <property type="entry name" value="ING_fam"/>
</dbReference>
<feature type="binding site" evidence="11">
    <location>
        <position position="444"/>
    </location>
    <ligand>
        <name>Zn(2+)</name>
        <dbReference type="ChEBI" id="CHEBI:29105"/>
        <label>1</label>
    </ligand>
</feature>
<keyword evidence="3" id="KW-0341">Growth regulation</keyword>
<feature type="domain" description="PHD-type" evidence="16">
    <location>
        <begin position="441"/>
        <end position="493"/>
    </location>
</feature>
<feature type="binding site" evidence="11">
    <location>
        <position position="490"/>
    </location>
    <ligand>
        <name>Zn(2+)</name>
        <dbReference type="ChEBI" id="CHEBI:29105"/>
        <label>2</label>
    </ligand>
</feature>
<feature type="binding site" evidence="11">
    <location>
        <position position="469"/>
    </location>
    <ligand>
        <name>Zn(2+)</name>
        <dbReference type="ChEBI" id="CHEBI:29105"/>
        <label>1</label>
    </ligand>
</feature>
<feature type="binding site" evidence="11">
    <location>
        <position position="464"/>
    </location>
    <ligand>
        <name>Zn(2+)</name>
        <dbReference type="ChEBI" id="CHEBI:29105"/>
        <label>2</label>
    </ligand>
</feature>
<feature type="compositionally biased region" description="Polar residues" evidence="15">
    <location>
        <begin position="378"/>
        <end position="388"/>
    </location>
</feature>
<feature type="binding site" evidence="11">
    <location>
        <position position="461"/>
    </location>
    <ligand>
        <name>Zn(2+)</name>
        <dbReference type="ChEBI" id="CHEBI:29105"/>
        <label>2</label>
    </ligand>
</feature>
<dbReference type="InterPro" id="IPR001965">
    <property type="entry name" value="Znf_PHD"/>
</dbReference>
<reference evidence="17 18" key="1">
    <citation type="submission" date="2014-05" db="EMBL/GenBank/DDBJ databases">
        <authorList>
            <person name="Sibley D."/>
            <person name="Venepally P."/>
            <person name="Karamycheva S."/>
            <person name="Hadjithomas M."/>
            <person name="Khan A."/>
            <person name="Brunk B."/>
            <person name="Roos D."/>
            <person name="Caler E."/>
            <person name="Lorenzi H."/>
        </authorList>
    </citation>
    <scope>NUCLEOTIDE SEQUENCE [LARGE SCALE GENOMIC DNA]</scope>
    <source>
        <strain evidence="17 18">RUB</strain>
    </source>
</reference>
<comment type="caution">
    <text evidence="17">The sequence shown here is derived from an EMBL/GenBank/DDBJ whole genome shotgun (WGS) entry which is preliminary data.</text>
</comment>
<evidence type="ECO:0000256" key="13">
    <source>
        <dbReference type="RuleBase" id="RU361213"/>
    </source>
</evidence>
<sequence>MGDPVEQWLEDCLTLPGKLQRALRLMAHLEQEVSRIETQFRVREKEYLGQLRQSHQQGTPWPAPKQDEEIGAIKQLHYKCRALLREKVVVNKQIASFIHFEQQRLVKERDKLLHSMHGLGAATNLKSHSVSVSPEPGAAAPAVAGPAGGPPAAGAFGATHTGSAGGSTVGRSALRRRGTDRSHLGSNSDAGLGPSVPERTGFDGDAFYPRGADRAGFNGEFQTGAPSVVSGAGSTAGRARQQGGGPQGVAVGSGVGPLAGPPSAGSDVSVGSATAHPPPKKARKAHESHGASASRLPSSQSSAVTSEAVGSGGALPSSGPSHPTAPGVGEARGPAGLSLSPGVQGPAVSGSKGGGRSRQQPSHSGRSRHDGGSRTGTACSVPSVSATPTPAYAAQRLGPSPFFPTGSPEPSGAHAVGPSGASGASVASSGAAASDGADTWEGICPVCHKGESSECNNMVACDACNQWFHFECVGYSAETHEDDAWFCPQCYQNGLVP</sequence>
<evidence type="ECO:0000256" key="3">
    <source>
        <dbReference type="ARBA" id="ARBA00022604"/>
    </source>
</evidence>
<evidence type="ECO:0000259" key="16">
    <source>
        <dbReference type="PROSITE" id="PS50016"/>
    </source>
</evidence>
<dbReference type="GO" id="GO:0005634">
    <property type="term" value="C:nucleus"/>
    <property type="evidence" value="ECO:0007669"/>
    <property type="project" value="UniProtKB-SubCell"/>
</dbReference>
<feature type="compositionally biased region" description="Gly residues" evidence="15">
    <location>
        <begin position="242"/>
        <end position="257"/>
    </location>
</feature>
<dbReference type="AlphaFoldDB" id="A0A086LVD8"/>
<dbReference type="PANTHER" id="PTHR10333">
    <property type="entry name" value="INHIBITOR OF GROWTH PROTEIN"/>
    <property type="match status" value="1"/>
</dbReference>
<evidence type="ECO:0000256" key="2">
    <source>
        <dbReference type="ARBA" id="ARBA00010210"/>
    </source>
</evidence>
<dbReference type="Gene3D" id="6.10.140.1740">
    <property type="match status" value="1"/>
</dbReference>
<dbReference type="VEuPathDB" id="ToxoDB:TGRUB_208200"/>
<dbReference type="GO" id="GO:0008270">
    <property type="term" value="F:zinc ion binding"/>
    <property type="evidence" value="ECO:0007669"/>
    <property type="project" value="UniProtKB-KW"/>
</dbReference>
<dbReference type="InterPro" id="IPR011011">
    <property type="entry name" value="Znf_FYVE_PHD"/>
</dbReference>
<feature type="binding site" evidence="11">
    <location>
        <position position="447"/>
    </location>
    <ligand>
        <name>Zn(2+)</name>
        <dbReference type="ChEBI" id="CHEBI:29105"/>
        <label>1</label>
    </ligand>
</feature>
<evidence type="ECO:0000256" key="5">
    <source>
        <dbReference type="ARBA" id="ARBA00022771"/>
    </source>
</evidence>
<dbReference type="Gene3D" id="3.30.40.10">
    <property type="entry name" value="Zinc/RING finger domain, C3HC4 (zinc finger)"/>
    <property type="match status" value="1"/>
</dbReference>
<dbReference type="InterPro" id="IPR013083">
    <property type="entry name" value="Znf_RING/FYVE/PHD"/>
</dbReference>
<dbReference type="PANTHER" id="PTHR10333:SF103">
    <property type="entry name" value="INHIBITOR OF GROWTH PROTEIN 3"/>
    <property type="match status" value="1"/>
</dbReference>
<dbReference type="Proteomes" id="UP000028834">
    <property type="component" value="Unassembled WGS sequence"/>
</dbReference>
<dbReference type="Pfam" id="PF12998">
    <property type="entry name" value="ING"/>
    <property type="match status" value="1"/>
</dbReference>
<protein>
    <recommendedName>
        <fullName evidence="13">Inhibitor of growth protein</fullName>
    </recommendedName>
</protein>
<evidence type="ECO:0000256" key="10">
    <source>
        <dbReference type="ARBA" id="ARBA00023242"/>
    </source>
</evidence>
<gene>
    <name evidence="17" type="ORF">TGRUB_208200</name>
</gene>
<organism evidence="17 18">
    <name type="scientific">Toxoplasma gondii RUB</name>
    <dbReference type="NCBI Taxonomy" id="935652"/>
    <lineage>
        <taxon>Eukaryota</taxon>
        <taxon>Sar</taxon>
        <taxon>Alveolata</taxon>
        <taxon>Apicomplexa</taxon>
        <taxon>Conoidasida</taxon>
        <taxon>Coccidia</taxon>
        <taxon>Eucoccidiorida</taxon>
        <taxon>Eimeriorina</taxon>
        <taxon>Sarcocystidae</taxon>
        <taxon>Toxoplasma</taxon>
    </lineage>
</organism>
<keyword evidence="6 11" id="KW-0862">Zinc</keyword>